<evidence type="ECO:0000313" key="2">
    <source>
        <dbReference type="EMBL" id="SDW83141.1"/>
    </source>
</evidence>
<dbReference type="InterPro" id="IPR011989">
    <property type="entry name" value="ARM-like"/>
</dbReference>
<sequence length="380" mass="44904">MTVYVIYITFIIFVILLILVGLYFLILLRYQKVQSKKINEMVANIRDIMERHLSYEKLNHIPKEELEYLKKIASNKIGLQGLLICFKDYVEKNGFHEKAREYANEIVSYQTLLNNRIVRNKYRQSYILYLLAEFGINTEEVKEFAINSLNKRSIYVRNNALRVIQNASSVPLVLEALDVIDNNEYYFNDRILVDFLDGFMGNRISLNRHLLNNMDKYSNRVKRLIIEYFFNNHVDDQDIKLKILHYLSNSEDKELLIASTKYFGKISDDRAITYILNHLNSSHWELRAISAKVLGKYKREDVKLKLLESLTDKNYTVRYNSVFSYMDMEEENALMNSVNNMEDVFAKQMLVYAMQSRNIISFEDYPVILEGLEEGVSLEW</sequence>
<keyword evidence="1" id="KW-0472">Membrane</keyword>
<protein>
    <recommendedName>
        <fullName evidence="4">HEAT repeat-containing protein</fullName>
    </recommendedName>
</protein>
<evidence type="ECO:0000313" key="3">
    <source>
        <dbReference type="Proteomes" id="UP000198828"/>
    </source>
</evidence>
<name>A0A1H2WRF1_9FIRM</name>
<dbReference type="Gene3D" id="1.25.10.10">
    <property type="entry name" value="Leucine-rich Repeat Variant"/>
    <property type="match status" value="1"/>
</dbReference>
<dbReference type="EMBL" id="FNNG01000004">
    <property type="protein sequence ID" value="SDW83141.1"/>
    <property type="molecule type" value="Genomic_DNA"/>
</dbReference>
<keyword evidence="1" id="KW-1133">Transmembrane helix</keyword>
<dbReference type="InterPro" id="IPR016024">
    <property type="entry name" value="ARM-type_fold"/>
</dbReference>
<reference evidence="2 3" key="1">
    <citation type="submission" date="2016-10" db="EMBL/GenBank/DDBJ databases">
        <authorList>
            <person name="de Groot N.N."/>
        </authorList>
    </citation>
    <scope>NUCLEOTIDE SEQUENCE [LARGE SCALE GENOMIC DNA]</scope>
    <source>
        <strain evidence="2 3">DSM 23310</strain>
    </source>
</reference>
<dbReference type="RefSeq" id="WP_093752022.1">
    <property type="nucleotide sequence ID" value="NZ_BSYN01000012.1"/>
</dbReference>
<feature type="transmembrane region" description="Helical" evidence="1">
    <location>
        <begin position="6"/>
        <end position="28"/>
    </location>
</feature>
<keyword evidence="3" id="KW-1185">Reference proteome</keyword>
<evidence type="ECO:0008006" key="4">
    <source>
        <dbReference type="Google" id="ProtNLM"/>
    </source>
</evidence>
<accession>A0A1H2WRF1</accession>
<gene>
    <name evidence="2" type="ORF">SAMN05660923_01323</name>
</gene>
<dbReference type="Pfam" id="PF13646">
    <property type="entry name" value="HEAT_2"/>
    <property type="match status" value="1"/>
</dbReference>
<dbReference type="Proteomes" id="UP000198828">
    <property type="component" value="Unassembled WGS sequence"/>
</dbReference>
<dbReference type="AlphaFoldDB" id="A0A1H2WRF1"/>
<evidence type="ECO:0000256" key="1">
    <source>
        <dbReference type="SAM" id="Phobius"/>
    </source>
</evidence>
<keyword evidence="1" id="KW-0812">Transmembrane</keyword>
<proteinExistence type="predicted"/>
<organism evidence="2 3">
    <name type="scientific">Tepidimicrobium xylanilyticum</name>
    <dbReference type="NCBI Taxonomy" id="1123352"/>
    <lineage>
        <taxon>Bacteria</taxon>
        <taxon>Bacillati</taxon>
        <taxon>Bacillota</taxon>
        <taxon>Tissierellia</taxon>
        <taxon>Tissierellales</taxon>
        <taxon>Tepidimicrobiaceae</taxon>
        <taxon>Tepidimicrobium</taxon>
    </lineage>
</organism>
<dbReference type="SUPFAM" id="SSF48371">
    <property type="entry name" value="ARM repeat"/>
    <property type="match status" value="1"/>
</dbReference>
<dbReference type="OrthoDB" id="2112914at2"/>